<protein>
    <submittedName>
        <fullName evidence="2">DUF6090 family protein</fullName>
    </submittedName>
</protein>
<organism evidence="2 3">
    <name type="scientific">Urechidicola vernalis</name>
    <dbReference type="NCBI Taxonomy" id="3075600"/>
    <lineage>
        <taxon>Bacteria</taxon>
        <taxon>Pseudomonadati</taxon>
        <taxon>Bacteroidota</taxon>
        <taxon>Flavobacteriia</taxon>
        <taxon>Flavobacteriales</taxon>
        <taxon>Flavobacteriaceae</taxon>
        <taxon>Urechidicola</taxon>
    </lineage>
</organism>
<dbReference type="EMBL" id="JAVRHV010000001">
    <property type="protein sequence ID" value="MDT0551719.1"/>
    <property type="molecule type" value="Genomic_DNA"/>
</dbReference>
<evidence type="ECO:0000313" key="3">
    <source>
        <dbReference type="Proteomes" id="UP001252186"/>
    </source>
</evidence>
<dbReference type="Proteomes" id="UP001252186">
    <property type="component" value="Unassembled WGS sequence"/>
</dbReference>
<keyword evidence="1" id="KW-0472">Membrane</keyword>
<accession>A0ABU2Y0M2</accession>
<reference evidence="2 3" key="1">
    <citation type="submission" date="2023-09" db="EMBL/GenBank/DDBJ databases">
        <authorList>
            <person name="Rey-Velasco X."/>
        </authorList>
    </citation>
    <scope>NUCLEOTIDE SEQUENCE [LARGE SCALE GENOMIC DNA]</scope>
    <source>
        <strain evidence="2 3">P050</strain>
    </source>
</reference>
<sequence length="258" mass="30499">MIKFFRKIRQRLLTENKFGKYLTYAIGEIILVVIGILIALQINNWNENNKYRKAETQTLINLKTEFKKNHEGLLEIIKFKIRHENQGRAYIEMITNDTVPLFSKIQAKIPTLNTSRWNAKYPVLNSLLSSGDIKRIKNDSLKLMLMNWNMEIEKFHDMDNRHLDVTIERSKYIDNHIYGPIVKLAKHDSIWPGGYYPNNISDKLYDQKATIINDVAFYNHTKLIITQSFIMIKMAKQNIKYSEKIMNELDSELRNRTE</sequence>
<name>A0ABU2Y0M2_9FLAO</name>
<gene>
    <name evidence="2" type="ORF">RM519_00550</name>
</gene>
<dbReference type="RefSeq" id="WP_311591504.1">
    <property type="nucleotide sequence ID" value="NZ_JAVRHV010000001.1"/>
</dbReference>
<feature type="transmembrane region" description="Helical" evidence="1">
    <location>
        <begin position="21"/>
        <end position="42"/>
    </location>
</feature>
<evidence type="ECO:0000256" key="1">
    <source>
        <dbReference type="SAM" id="Phobius"/>
    </source>
</evidence>
<comment type="caution">
    <text evidence="2">The sequence shown here is derived from an EMBL/GenBank/DDBJ whole genome shotgun (WGS) entry which is preliminary data.</text>
</comment>
<evidence type="ECO:0000313" key="2">
    <source>
        <dbReference type="EMBL" id="MDT0551719.1"/>
    </source>
</evidence>
<keyword evidence="1" id="KW-1133">Transmembrane helix</keyword>
<keyword evidence="1" id="KW-0812">Transmembrane</keyword>
<dbReference type="InterPro" id="IPR045749">
    <property type="entry name" value="DUF6090"/>
</dbReference>
<dbReference type="Pfam" id="PF19578">
    <property type="entry name" value="DUF6090"/>
    <property type="match status" value="1"/>
</dbReference>
<keyword evidence="3" id="KW-1185">Reference proteome</keyword>
<proteinExistence type="predicted"/>